<dbReference type="EMBL" id="BARS01057786">
    <property type="protein sequence ID" value="GAG42991.1"/>
    <property type="molecule type" value="Genomic_DNA"/>
</dbReference>
<proteinExistence type="predicted"/>
<evidence type="ECO:0000313" key="2">
    <source>
        <dbReference type="EMBL" id="GAG42991.1"/>
    </source>
</evidence>
<accession>X0Z338</accession>
<evidence type="ECO:0000256" key="1">
    <source>
        <dbReference type="SAM" id="Coils"/>
    </source>
</evidence>
<protein>
    <submittedName>
        <fullName evidence="2">Uncharacterized protein</fullName>
    </submittedName>
</protein>
<name>X0Z338_9ZZZZ</name>
<comment type="caution">
    <text evidence="2">The sequence shown here is derived from an EMBL/GenBank/DDBJ whole genome shotgun (WGS) entry which is preliminary data.</text>
</comment>
<dbReference type="AlphaFoldDB" id="X0Z338"/>
<reference evidence="2" key="1">
    <citation type="journal article" date="2014" name="Front. Microbiol.">
        <title>High frequency of phylogenetically diverse reductive dehalogenase-homologous genes in deep subseafloor sedimentary metagenomes.</title>
        <authorList>
            <person name="Kawai M."/>
            <person name="Futagami T."/>
            <person name="Toyoda A."/>
            <person name="Takaki Y."/>
            <person name="Nishi S."/>
            <person name="Hori S."/>
            <person name="Arai W."/>
            <person name="Tsubouchi T."/>
            <person name="Morono Y."/>
            <person name="Uchiyama I."/>
            <person name="Ito T."/>
            <person name="Fujiyama A."/>
            <person name="Inagaki F."/>
            <person name="Takami H."/>
        </authorList>
    </citation>
    <scope>NUCLEOTIDE SEQUENCE</scope>
    <source>
        <strain evidence="2">Expedition CK06-06</strain>
    </source>
</reference>
<keyword evidence="1" id="KW-0175">Coiled coil</keyword>
<feature type="coiled-coil region" evidence="1">
    <location>
        <begin position="69"/>
        <end position="96"/>
    </location>
</feature>
<feature type="non-terminal residue" evidence="2">
    <location>
        <position position="127"/>
    </location>
</feature>
<gene>
    <name evidence="2" type="ORF">S01H1_84579</name>
</gene>
<sequence>HRFKKPKEKNIIVNVPAVKKEDISTRESMISDLSGRAEKLDKVGATKEADVVRKQIVLQEKMLIGMKKAQKIESKIASAKEEILKKQNELVKTQNSMKLKKEKGIDVGKDMQEEKVLKAILKELSKG</sequence>
<organism evidence="2">
    <name type="scientific">marine sediment metagenome</name>
    <dbReference type="NCBI Taxonomy" id="412755"/>
    <lineage>
        <taxon>unclassified sequences</taxon>
        <taxon>metagenomes</taxon>
        <taxon>ecological metagenomes</taxon>
    </lineage>
</organism>
<feature type="non-terminal residue" evidence="2">
    <location>
        <position position="1"/>
    </location>
</feature>